<organism evidence="12">
    <name type="scientific">Anopheles atroparvus</name>
    <name type="common">European mosquito</name>
    <dbReference type="NCBI Taxonomy" id="41427"/>
    <lineage>
        <taxon>Eukaryota</taxon>
        <taxon>Metazoa</taxon>
        <taxon>Ecdysozoa</taxon>
        <taxon>Arthropoda</taxon>
        <taxon>Hexapoda</taxon>
        <taxon>Insecta</taxon>
        <taxon>Pterygota</taxon>
        <taxon>Neoptera</taxon>
        <taxon>Endopterygota</taxon>
        <taxon>Diptera</taxon>
        <taxon>Nematocera</taxon>
        <taxon>Culicoidea</taxon>
        <taxon>Culicidae</taxon>
        <taxon>Anophelinae</taxon>
        <taxon>Anopheles</taxon>
    </lineage>
</organism>
<evidence type="ECO:0000256" key="5">
    <source>
        <dbReference type="ARBA" id="ARBA00022912"/>
    </source>
</evidence>
<evidence type="ECO:0000256" key="7">
    <source>
        <dbReference type="ARBA" id="ARBA00023136"/>
    </source>
</evidence>
<name>A0A182JIT5_ANOAO</name>
<dbReference type="Gene3D" id="3.90.190.10">
    <property type="entry name" value="Protein tyrosine phosphatase superfamily"/>
    <property type="match status" value="1"/>
</dbReference>
<evidence type="ECO:0000313" key="12">
    <source>
        <dbReference type="EnsemblMetazoa" id="AATE018861-PA.1"/>
    </source>
</evidence>
<dbReference type="GO" id="GO:0004725">
    <property type="term" value="F:protein tyrosine phosphatase activity"/>
    <property type="evidence" value="ECO:0007669"/>
    <property type="project" value="InterPro"/>
</dbReference>
<dbReference type="InterPro" id="IPR013783">
    <property type="entry name" value="Ig-like_fold"/>
</dbReference>
<reference evidence="12" key="1">
    <citation type="submission" date="2022-08" db="UniProtKB">
        <authorList>
            <consortium name="EnsemblMetazoa"/>
        </authorList>
    </citation>
    <scope>IDENTIFICATION</scope>
    <source>
        <strain evidence="12">EBRO</strain>
    </source>
</reference>
<dbReference type="InterPro" id="IPR036116">
    <property type="entry name" value="FN3_sf"/>
</dbReference>
<evidence type="ECO:0000259" key="11">
    <source>
        <dbReference type="PROSITE" id="PS50853"/>
    </source>
</evidence>
<dbReference type="PROSITE" id="PS50055">
    <property type="entry name" value="TYR_PHOSPHATASE_PTP"/>
    <property type="match status" value="1"/>
</dbReference>
<dbReference type="PANTHER" id="PTHR46957:SF3">
    <property type="entry name" value="CYTOKINE RECEPTOR"/>
    <property type="match status" value="1"/>
</dbReference>
<dbReference type="SMART" id="SM00060">
    <property type="entry name" value="FN3"/>
    <property type="match status" value="6"/>
</dbReference>
<evidence type="ECO:0000256" key="4">
    <source>
        <dbReference type="ARBA" id="ARBA00022801"/>
    </source>
</evidence>
<feature type="domain" description="Fibronectin type-III" evidence="11">
    <location>
        <begin position="645"/>
        <end position="763"/>
    </location>
</feature>
<dbReference type="GO" id="GO:0048666">
    <property type="term" value="P:neuron development"/>
    <property type="evidence" value="ECO:0007669"/>
    <property type="project" value="UniProtKB-ARBA"/>
</dbReference>
<dbReference type="FunFam" id="3.90.190.10:FF:000101">
    <property type="entry name" value="phosphatidylinositol phosphatase PTPRQ"/>
    <property type="match status" value="1"/>
</dbReference>
<keyword evidence="2" id="KW-0812">Transmembrane</keyword>
<dbReference type="PROSITE" id="PS50056">
    <property type="entry name" value="TYR_PHOSPHATASE_2"/>
    <property type="match status" value="1"/>
</dbReference>
<feature type="domain" description="Fibronectin type-III" evidence="11">
    <location>
        <begin position="349"/>
        <end position="437"/>
    </location>
</feature>
<dbReference type="CDD" id="cd00047">
    <property type="entry name" value="PTPc"/>
    <property type="match status" value="1"/>
</dbReference>
<feature type="domain" description="Tyrosine-protein phosphatase" evidence="9">
    <location>
        <begin position="1111"/>
        <end position="1371"/>
    </location>
</feature>
<dbReference type="InterPro" id="IPR000242">
    <property type="entry name" value="PTP_cat"/>
</dbReference>
<dbReference type="SUPFAM" id="SSF52799">
    <property type="entry name" value="(Phosphotyrosine protein) phosphatases II"/>
    <property type="match status" value="1"/>
</dbReference>
<evidence type="ECO:0000259" key="9">
    <source>
        <dbReference type="PROSITE" id="PS50055"/>
    </source>
</evidence>
<dbReference type="EnsemblMetazoa" id="AATE018861-RA">
    <property type="protein sequence ID" value="AATE018861-PA.1"/>
    <property type="gene ID" value="AATE018861"/>
</dbReference>
<dbReference type="Gene3D" id="2.60.40.10">
    <property type="entry name" value="Immunoglobulins"/>
    <property type="match status" value="3"/>
</dbReference>
<evidence type="ECO:0000256" key="8">
    <source>
        <dbReference type="ARBA" id="ARBA00023180"/>
    </source>
</evidence>
<dbReference type="Pfam" id="PF00041">
    <property type="entry name" value="fn3"/>
    <property type="match status" value="2"/>
</dbReference>
<dbReference type="CDD" id="cd00063">
    <property type="entry name" value="FN3"/>
    <property type="match status" value="3"/>
</dbReference>
<dbReference type="GO" id="GO:0009653">
    <property type="term" value="P:anatomical structure morphogenesis"/>
    <property type="evidence" value="ECO:0007669"/>
    <property type="project" value="UniProtKB-ARBA"/>
</dbReference>
<evidence type="ECO:0000256" key="3">
    <source>
        <dbReference type="ARBA" id="ARBA00022729"/>
    </source>
</evidence>
<evidence type="ECO:0000256" key="1">
    <source>
        <dbReference type="ARBA" id="ARBA00004167"/>
    </source>
</evidence>
<evidence type="ECO:0000259" key="10">
    <source>
        <dbReference type="PROSITE" id="PS50056"/>
    </source>
</evidence>
<dbReference type="PROSITE" id="PS50853">
    <property type="entry name" value="FN3"/>
    <property type="match status" value="3"/>
</dbReference>
<dbReference type="Pfam" id="PF00102">
    <property type="entry name" value="Y_phosphatase"/>
    <property type="match status" value="1"/>
</dbReference>
<dbReference type="InterPro" id="IPR016130">
    <property type="entry name" value="Tyr_Pase_AS"/>
</dbReference>
<keyword evidence="4" id="KW-0378">Hydrolase</keyword>
<dbReference type="VEuPathDB" id="VectorBase:AATE018861"/>
<dbReference type="PANTHER" id="PTHR46957">
    <property type="entry name" value="CYTOKINE RECEPTOR"/>
    <property type="match status" value="1"/>
</dbReference>
<protein>
    <submittedName>
        <fullName evidence="12">Uncharacterized protein</fullName>
    </submittedName>
</protein>
<dbReference type="InterPro" id="IPR003595">
    <property type="entry name" value="Tyr_Pase_cat"/>
</dbReference>
<dbReference type="InterPro" id="IPR029021">
    <property type="entry name" value="Prot-tyrosine_phosphatase-like"/>
</dbReference>
<sequence>MVKIKLLFHLWLGVVCLFSQESRALRAAVDVESARNQIETGKNALNSPAAAWYEPPICSLVNVRITVTKKLNLLVPEWSGEDSNLACEVSVTWVDWNKRNSKHEQRSISAVKIANLQGYTLPVKDICNIVRLEVCKTDRITHECVCGTWGPIFTKIKVSKKDESYLVRWKMEPSCANSYAEQYIIKYGSGEAQTSVPFVALNHLMPCKWHQFEFRAIRNNSIAVRKAFQLFAYPSASIFKCTVNVLVEDVEAPFVPESNDASIQTAWSASERNRLLNNSLDCTLTNENNIPDSCHIPLNTTGRKRVDSRLAASLPKCFGPNCSPPRMCPVSIVAENSVEATVKPQAISPVRDLRANTDLQGTVILTWRPPVDGKDCIKQYLITWASESITIDAVNTFYHVTDLEACMTYNFTVNTIDQGNDKGTPATIAATVRVLEQLSEVTELELYEVEPRSLTAKWKPPTNGSYCVKSYRLVAWYDDPQTAEPMTVFSNTTEDLHVTFGEVIACMTYTVQVIPISITNKDGRNEIGSLKTKERTILSYHVEPIRALSVRSRSLQLSTQLLSENNNNCLLVSVRFSCNILLEGEIDPETEIVKEFVTQSETPSFEGIMEPLKPFATYHCTAQIQNIAGWSDPTPAYEFQTAEDVPETPSVMQLTADSDSILVAWKAPTVKNGVVVRYRINVRMIQQQYPIPKSCDPVEEYNETVDLRDEIDPEAVRSWNGAEFEYTISKLAPFTLYSVQVAAATGAGVGPYTEPNDVVTRPDVPEPAQNFIIAQVEGPVLEEAYRSAVTLSWQLPCRLHGNLTRFVGRLYGVREDGGLLLWSHELTWNVTVDSDEINDTYSYIEDRLRPEYNYTVSMSVEVANINERSPETSVSFQSPAGIPAIDETEKFVDVNVLDAPNPTNTARIVLGKINLTADIGSIRYMALLISERGCQGDPEPRTDLINITGTVQWPEVLDWHRVINMRCIAQYQTTPEFWNPMVATPRADAPIEYVVGREQCDDGKKYCNGPLKPGTEYALIVRVFSRSGYTDSPFQSFRTDSLIQVGLIISTVVASLLLAFIGGLLVLWRKQRLLLPTQLSGRTPTEEPSDIPLKNFPHQYDELFQSNREKVGKEFQAINYFSDSVLMETVSFLSARENEQKNRYVNILPFDSNRVLLDAEEHAESIANDYINASFIEGYKYQREYIATQGPKPNTCYDFWWMMLQYEIESIVMLTQPIDHDKNKCCQYYPLFNQSVEYGDIQVKCTQEMNLSLYYKRLFIVSKGNQSKAVFHYHFLNWPDHSCPSSPAYLIKFSKIIRSERKSYAIPLVVHCSAGVGRTGTFIALDIILQRMQQEKKINVYDTVKRLRRQRVKMVQTLDQYAFLYQCCLEYVSKINRKKPKTSSVEVIGRGDTERRSPDVVMEVDNVAVSNGDKPMFNIKFPKSVNPGLAGVTSFAPTDIESGKW</sequence>
<accession>A0A182JIT5</accession>
<keyword evidence="3" id="KW-0732">Signal</keyword>
<dbReference type="STRING" id="41427.A0A182JIT5"/>
<dbReference type="SUPFAM" id="SSF49265">
    <property type="entry name" value="Fibronectin type III"/>
    <property type="match status" value="2"/>
</dbReference>
<comment type="subcellular location">
    <subcellularLocation>
        <location evidence="1">Membrane</location>
        <topology evidence="1">Single-pass membrane protein</topology>
    </subcellularLocation>
</comment>
<keyword evidence="6" id="KW-1133">Transmembrane helix</keyword>
<keyword evidence="7" id="KW-0472">Membrane</keyword>
<dbReference type="InterPro" id="IPR000387">
    <property type="entry name" value="Tyr_Pase_dom"/>
</dbReference>
<dbReference type="SMART" id="SM00404">
    <property type="entry name" value="PTPc_motif"/>
    <property type="match status" value="1"/>
</dbReference>
<dbReference type="SMART" id="SM00194">
    <property type="entry name" value="PTPc"/>
    <property type="match status" value="1"/>
</dbReference>
<evidence type="ECO:0000256" key="2">
    <source>
        <dbReference type="ARBA" id="ARBA00022692"/>
    </source>
</evidence>
<dbReference type="GO" id="GO:0016020">
    <property type="term" value="C:membrane"/>
    <property type="evidence" value="ECO:0007669"/>
    <property type="project" value="UniProtKB-SubCell"/>
</dbReference>
<feature type="domain" description="Fibronectin type-III" evidence="11">
    <location>
        <begin position="440"/>
        <end position="535"/>
    </location>
</feature>
<feature type="domain" description="Tyrosine specific protein phosphatases" evidence="10">
    <location>
        <begin position="1291"/>
        <end position="1362"/>
    </location>
</feature>
<dbReference type="InterPro" id="IPR003961">
    <property type="entry name" value="FN3_dom"/>
</dbReference>
<proteinExistence type="predicted"/>
<dbReference type="InterPro" id="IPR050713">
    <property type="entry name" value="RTP_Phos/Ushers"/>
</dbReference>
<keyword evidence="5" id="KW-0904">Protein phosphatase</keyword>
<keyword evidence="8" id="KW-0325">Glycoprotein</keyword>
<evidence type="ECO:0000256" key="6">
    <source>
        <dbReference type="ARBA" id="ARBA00022989"/>
    </source>
</evidence>
<dbReference type="PRINTS" id="PR00700">
    <property type="entry name" value="PRTYPHPHTASE"/>
</dbReference>
<dbReference type="PROSITE" id="PS00383">
    <property type="entry name" value="TYR_PHOSPHATASE_1"/>
    <property type="match status" value="1"/>
</dbReference>